<evidence type="ECO:0000313" key="2">
    <source>
        <dbReference type="EMBL" id="CAD7002654.1"/>
    </source>
</evidence>
<proteinExistence type="predicted"/>
<dbReference type="AlphaFoldDB" id="A0A811UVE5"/>
<dbReference type="EMBL" id="CAJHJT010000034">
    <property type="protein sequence ID" value="CAD7002654.1"/>
    <property type="molecule type" value="Genomic_DNA"/>
</dbReference>
<dbReference type="Proteomes" id="UP000606786">
    <property type="component" value="Unassembled WGS sequence"/>
</dbReference>
<feature type="region of interest" description="Disordered" evidence="1">
    <location>
        <begin position="1"/>
        <end position="62"/>
    </location>
</feature>
<accession>A0A811UVE5</accession>
<organism evidence="2 3">
    <name type="scientific">Ceratitis capitata</name>
    <name type="common">Mediterranean fruit fly</name>
    <name type="synonym">Tephritis capitata</name>
    <dbReference type="NCBI Taxonomy" id="7213"/>
    <lineage>
        <taxon>Eukaryota</taxon>
        <taxon>Metazoa</taxon>
        <taxon>Ecdysozoa</taxon>
        <taxon>Arthropoda</taxon>
        <taxon>Hexapoda</taxon>
        <taxon>Insecta</taxon>
        <taxon>Pterygota</taxon>
        <taxon>Neoptera</taxon>
        <taxon>Endopterygota</taxon>
        <taxon>Diptera</taxon>
        <taxon>Brachycera</taxon>
        <taxon>Muscomorpha</taxon>
        <taxon>Tephritoidea</taxon>
        <taxon>Tephritidae</taxon>
        <taxon>Ceratitis</taxon>
        <taxon>Ceratitis</taxon>
    </lineage>
</organism>
<feature type="compositionally biased region" description="Low complexity" evidence="1">
    <location>
        <begin position="24"/>
        <end position="35"/>
    </location>
</feature>
<reference evidence="2" key="1">
    <citation type="submission" date="2020-11" db="EMBL/GenBank/DDBJ databases">
        <authorList>
            <person name="Whitehead M."/>
        </authorList>
    </citation>
    <scope>NUCLEOTIDE SEQUENCE</scope>
    <source>
        <strain evidence="2">EGII</strain>
    </source>
</reference>
<protein>
    <submittedName>
        <fullName evidence="2">(Mediterranean fruit fly) hypothetical protein</fullName>
    </submittedName>
</protein>
<feature type="compositionally biased region" description="Low complexity" evidence="1">
    <location>
        <begin position="43"/>
        <end position="62"/>
    </location>
</feature>
<name>A0A811UVE5_CERCA</name>
<sequence length="215" mass="23674">MSALTQSREPQMQENPITVSGGKTATPAATAMTTPKIQEEQQPKQQPQQQPQQQQQKQQPHQFHFQYHQPLPQLQQIQSEALPKHLLMHSMPLGAKVQNAVAVGGSGGGGSISYPGVGVLQQAQSAQVRTLEQNPEAYNLTFSLFGVTLRNIPLEDAMLSTICVCLSVVRSTYISTGIYIHMYMCPQTQILLVICKEARKVPAHRQKATLTLSYA</sequence>
<evidence type="ECO:0000313" key="3">
    <source>
        <dbReference type="Proteomes" id="UP000606786"/>
    </source>
</evidence>
<feature type="compositionally biased region" description="Polar residues" evidence="1">
    <location>
        <begin position="1"/>
        <end position="23"/>
    </location>
</feature>
<gene>
    <name evidence="2" type="ORF">CCAP1982_LOCUS11137</name>
</gene>
<evidence type="ECO:0000256" key="1">
    <source>
        <dbReference type="SAM" id="MobiDB-lite"/>
    </source>
</evidence>
<comment type="caution">
    <text evidence="2">The sequence shown here is derived from an EMBL/GenBank/DDBJ whole genome shotgun (WGS) entry which is preliminary data.</text>
</comment>
<keyword evidence="3" id="KW-1185">Reference proteome</keyword>